<dbReference type="Proteomes" id="UP001605036">
    <property type="component" value="Unassembled WGS sequence"/>
</dbReference>
<dbReference type="AlphaFoldDB" id="A0ABD1ZSG0"/>
<evidence type="ECO:0008006" key="3">
    <source>
        <dbReference type="Google" id="ProtNLM"/>
    </source>
</evidence>
<dbReference type="InterPro" id="IPR036465">
    <property type="entry name" value="vWFA_dom_sf"/>
</dbReference>
<evidence type="ECO:0000313" key="2">
    <source>
        <dbReference type="Proteomes" id="UP001605036"/>
    </source>
</evidence>
<name>A0ABD1ZSG0_9MARC</name>
<comment type="caution">
    <text evidence="1">The sequence shown here is derived from an EMBL/GenBank/DDBJ whole genome shotgun (WGS) entry which is preliminary data.</text>
</comment>
<sequence>MSAPALCPKKAESGCATWNVTKKRVDQICQVLKKAQEEDLAFLMDATGSMEDEPQTSCQFIHFWDSLEMVQNAISGMAASISRSYRKCKLRIALAVHRDYNNPVNFEGQGCNFTTDFEGSTSTFSKADLQM</sequence>
<organism evidence="1 2">
    <name type="scientific">Riccia fluitans</name>
    <dbReference type="NCBI Taxonomy" id="41844"/>
    <lineage>
        <taxon>Eukaryota</taxon>
        <taxon>Viridiplantae</taxon>
        <taxon>Streptophyta</taxon>
        <taxon>Embryophyta</taxon>
        <taxon>Marchantiophyta</taxon>
        <taxon>Marchantiopsida</taxon>
        <taxon>Marchantiidae</taxon>
        <taxon>Marchantiales</taxon>
        <taxon>Ricciaceae</taxon>
        <taxon>Riccia</taxon>
    </lineage>
</organism>
<proteinExistence type="predicted"/>
<dbReference type="EMBL" id="JBHFFA010000001">
    <property type="protein sequence ID" value="KAL2653885.1"/>
    <property type="molecule type" value="Genomic_DNA"/>
</dbReference>
<accession>A0ABD1ZSG0</accession>
<reference evidence="1 2" key="1">
    <citation type="submission" date="2024-09" db="EMBL/GenBank/DDBJ databases">
        <title>Chromosome-scale assembly of Riccia fluitans.</title>
        <authorList>
            <person name="Paukszto L."/>
            <person name="Sawicki J."/>
            <person name="Karawczyk K."/>
            <person name="Piernik-Szablinska J."/>
            <person name="Szczecinska M."/>
            <person name="Mazdziarz M."/>
        </authorList>
    </citation>
    <scope>NUCLEOTIDE SEQUENCE [LARGE SCALE GENOMIC DNA]</scope>
    <source>
        <strain evidence="1">Rf_01</strain>
        <tissue evidence="1">Aerial parts of the thallus</tissue>
    </source>
</reference>
<evidence type="ECO:0000313" key="1">
    <source>
        <dbReference type="EMBL" id="KAL2653885.1"/>
    </source>
</evidence>
<keyword evidence="2" id="KW-1185">Reference proteome</keyword>
<gene>
    <name evidence="1" type="ORF">R1flu_022013</name>
</gene>
<dbReference type="Gene3D" id="3.40.50.410">
    <property type="entry name" value="von Willebrand factor, type A domain"/>
    <property type="match status" value="1"/>
</dbReference>
<protein>
    <recommendedName>
        <fullName evidence="3">VWFA domain-containing protein</fullName>
    </recommendedName>
</protein>